<dbReference type="InterPro" id="IPR039447">
    <property type="entry name" value="UreH-like_TM_dom"/>
</dbReference>
<proteinExistence type="predicted"/>
<feature type="domain" description="Urease accessory protein UreH-like transmembrane" evidence="2">
    <location>
        <begin position="7"/>
        <end position="218"/>
    </location>
</feature>
<evidence type="ECO:0000256" key="1">
    <source>
        <dbReference type="SAM" id="Phobius"/>
    </source>
</evidence>
<feature type="transmembrane region" description="Helical" evidence="1">
    <location>
        <begin position="202"/>
        <end position="221"/>
    </location>
</feature>
<reference evidence="3 4" key="1">
    <citation type="journal article" date="2020" name="Microorganisms">
        <title>Osmotic Adaptation and Compatible Solute Biosynthesis of Phototrophic Bacteria as Revealed from Genome Analyses.</title>
        <authorList>
            <person name="Imhoff J.F."/>
            <person name="Rahn T."/>
            <person name="Kunzel S."/>
            <person name="Keller A."/>
            <person name="Neulinger S.C."/>
        </authorList>
    </citation>
    <scope>NUCLEOTIDE SEQUENCE [LARGE SCALE GENOMIC DNA]</scope>
    <source>
        <strain evidence="3 4">DSM 6210</strain>
    </source>
</reference>
<sequence>MLTSLATAFVVGLLGGVHCVGMCGGVVSMLTLGIDPARRGRLTSVLPLQLGYNLGRVAGYGLAGALAGGVGALLAQSGVLYWGQRTLYGLAGVVMIALGLYLGGWWRGLAVVERAGTGLWRRIEPIGRRLLPIRSFPQALAVGLVWAWLPCGLVYSVLILALGAGSPVQGALLLLAFGLGTLPNLLGIGLLAGAAARYLEAVWLRRAAGLLVMGFGVYALWQLLATR</sequence>
<keyword evidence="1" id="KW-0472">Membrane</keyword>
<dbReference type="Pfam" id="PF13386">
    <property type="entry name" value="DsbD_2"/>
    <property type="match status" value="1"/>
</dbReference>
<keyword evidence="4" id="KW-1185">Reference proteome</keyword>
<evidence type="ECO:0000313" key="4">
    <source>
        <dbReference type="Proteomes" id="UP000748752"/>
    </source>
</evidence>
<dbReference type="PANTHER" id="PTHR42208">
    <property type="entry name" value="HEAVY METAL TRANSPORTER-RELATED"/>
    <property type="match status" value="1"/>
</dbReference>
<keyword evidence="1" id="KW-0812">Transmembrane</keyword>
<feature type="transmembrane region" description="Helical" evidence="1">
    <location>
        <begin position="171"/>
        <end position="196"/>
    </location>
</feature>
<gene>
    <name evidence="3" type="ORF">CKO31_21515</name>
</gene>
<feature type="transmembrane region" description="Helical" evidence="1">
    <location>
        <begin position="139"/>
        <end position="164"/>
    </location>
</feature>
<keyword evidence="1" id="KW-1133">Transmembrane helix</keyword>
<evidence type="ECO:0000259" key="2">
    <source>
        <dbReference type="Pfam" id="PF13386"/>
    </source>
</evidence>
<dbReference type="Proteomes" id="UP000748752">
    <property type="component" value="Unassembled WGS sequence"/>
</dbReference>
<dbReference type="EMBL" id="NRRV01000076">
    <property type="protein sequence ID" value="MBK1633284.1"/>
    <property type="molecule type" value="Genomic_DNA"/>
</dbReference>
<accession>A0ABS1CN60</accession>
<comment type="caution">
    <text evidence="3">The sequence shown here is derived from an EMBL/GenBank/DDBJ whole genome shotgun (WGS) entry which is preliminary data.</text>
</comment>
<name>A0ABS1CN60_9GAMM</name>
<dbReference type="PANTHER" id="PTHR42208:SF1">
    <property type="entry name" value="HEAVY METAL TRANSPORTER"/>
    <property type="match status" value="1"/>
</dbReference>
<dbReference type="RefSeq" id="WP_200241518.1">
    <property type="nucleotide sequence ID" value="NZ_NRRV01000076.1"/>
</dbReference>
<organism evidence="3 4">
    <name type="scientific">Thiohalocapsa halophila</name>
    <dbReference type="NCBI Taxonomy" id="69359"/>
    <lineage>
        <taxon>Bacteria</taxon>
        <taxon>Pseudomonadati</taxon>
        <taxon>Pseudomonadota</taxon>
        <taxon>Gammaproteobacteria</taxon>
        <taxon>Chromatiales</taxon>
        <taxon>Chromatiaceae</taxon>
        <taxon>Thiohalocapsa</taxon>
    </lineage>
</organism>
<feature type="transmembrane region" description="Helical" evidence="1">
    <location>
        <begin position="87"/>
        <end position="106"/>
    </location>
</feature>
<feature type="transmembrane region" description="Helical" evidence="1">
    <location>
        <begin position="57"/>
        <end position="75"/>
    </location>
</feature>
<evidence type="ECO:0000313" key="3">
    <source>
        <dbReference type="EMBL" id="MBK1633284.1"/>
    </source>
</evidence>
<protein>
    <recommendedName>
        <fullName evidence="2">Urease accessory protein UreH-like transmembrane domain-containing protein</fullName>
    </recommendedName>
</protein>